<protein>
    <submittedName>
        <fullName evidence="5">HxlR family transcriptional regulator</fullName>
    </submittedName>
</protein>
<dbReference type="InterPro" id="IPR036390">
    <property type="entry name" value="WH_DNA-bd_sf"/>
</dbReference>
<accession>A0A2T0T4G8</accession>
<gene>
    <name evidence="5" type="ORF">CLV43_106298</name>
</gene>
<sequence length="136" mass="15186">MSDGHTDVPAVLTAELPLPVTTSEHEACPVTDVLRRVGDKWSVLVVVLLGRGPRRFGQLNRDIEDISQRMLTRTLRALERDDLVTRTVHPTLPPTVEYGLTDLGRTLLVPLSALTDWAIAHRGDIEEGRARYDARQ</sequence>
<dbReference type="AlphaFoldDB" id="A0A2T0T4G8"/>
<dbReference type="Proteomes" id="UP000239494">
    <property type="component" value="Unassembled WGS sequence"/>
</dbReference>
<organism evidence="5 6">
    <name type="scientific">Umezawaea tangerina</name>
    <dbReference type="NCBI Taxonomy" id="84725"/>
    <lineage>
        <taxon>Bacteria</taxon>
        <taxon>Bacillati</taxon>
        <taxon>Actinomycetota</taxon>
        <taxon>Actinomycetes</taxon>
        <taxon>Pseudonocardiales</taxon>
        <taxon>Pseudonocardiaceae</taxon>
        <taxon>Umezawaea</taxon>
    </lineage>
</organism>
<reference evidence="5 6" key="1">
    <citation type="submission" date="2018-03" db="EMBL/GenBank/DDBJ databases">
        <title>Genomic Encyclopedia of Archaeal and Bacterial Type Strains, Phase II (KMG-II): from individual species to whole genera.</title>
        <authorList>
            <person name="Goeker M."/>
        </authorList>
    </citation>
    <scope>NUCLEOTIDE SEQUENCE [LARGE SCALE GENOMIC DNA]</scope>
    <source>
        <strain evidence="5 6">DSM 44720</strain>
    </source>
</reference>
<comment type="caution">
    <text evidence="5">The sequence shown here is derived from an EMBL/GenBank/DDBJ whole genome shotgun (WGS) entry which is preliminary data.</text>
</comment>
<evidence type="ECO:0000256" key="2">
    <source>
        <dbReference type="ARBA" id="ARBA00023125"/>
    </source>
</evidence>
<dbReference type="PROSITE" id="PS51118">
    <property type="entry name" value="HTH_HXLR"/>
    <property type="match status" value="1"/>
</dbReference>
<keyword evidence="1" id="KW-0805">Transcription regulation</keyword>
<keyword evidence="3" id="KW-0804">Transcription</keyword>
<dbReference type="InterPro" id="IPR002577">
    <property type="entry name" value="HTH_HxlR"/>
</dbReference>
<evidence type="ECO:0000259" key="4">
    <source>
        <dbReference type="PROSITE" id="PS51118"/>
    </source>
</evidence>
<dbReference type="PANTHER" id="PTHR33204:SF39">
    <property type="entry name" value="TRANSCRIPTIONAL REGULATORY PROTEIN"/>
    <property type="match status" value="1"/>
</dbReference>
<keyword evidence="2" id="KW-0238">DNA-binding</keyword>
<evidence type="ECO:0000256" key="3">
    <source>
        <dbReference type="ARBA" id="ARBA00023163"/>
    </source>
</evidence>
<name>A0A2T0T4G8_9PSEU</name>
<keyword evidence="6" id="KW-1185">Reference proteome</keyword>
<dbReference type="OrthoDB" id="370168at2"/>
<dbReference type="EMBL" id="PVTF01000006">
    <property type="protein sequence ID" value="PRY40557.1"/>
    <property type="molecule type" value="Genomic_DNA"/>
</dbReference>
<dbReference type="GO" id="GO:0003677">
    <property type="term" value="F:DNA binding"/>
    <property type="evidence" value="ECO:0007669"/>
    <property type="project" value="UniProtKB-KW"/>
</dbReference>
<dbReference type="PANTHER" id="PTHR33204">
    <property type="entry name" value="TRANSCRIPTIONAL REGULATOR, MARR FAMILY"/>
    <property type="match status" value="1"/>
</dbReference>
<feature type="domain" description="HTH hxlR-type" evidence="4">
    <location>
        <begin position="28"/>
        <end position="126"/>
    </location>
</feature>
<proteinExistence type="predicted"/>
<dbReference type="RefSeq" id="WP_106189093.1">
    <property type="nucleotide sequence ID" value="NZ_PVTF01000006.1"/>
</dbReference>
<dbReference type="Gene3D" id="1.10.10.10">
    <property type="entry name" value="Winged helix-like DNA-binding domain superfamily/Winged helix DNA-binding domain"/>
    <property type="match status" value="1"/>
</dbReference>
<evidence type="ECO:0000256" key="1">
    <source>
        <dbReference type="ARBA" id="ARBA00023015"/>
    </source>
</evidence>
<dbReference type="SUPFAM" id="SSF46785">
    <property type="entry name" value="Winged helix' DNA-binding domain"/>
    <property type="match status" value="1"/>
</dbReference>
<dbReference type="InterPro" id="IPR036388">
    <property type="entry name" value="WH-like_DNA-bd_sf"/>
</dbReference>
<evidence type="ECO:0000313" key="6">
    <source>
        <dbReference type="Proteomes" id="UP000239494"/>
    </source>
</evidence>
<evidence type="ECO:0000313" key="5">
    <source>
        <dbReference type="EMBL" id="PRY40557.1"/>
    </source>
</evidence>
<dbReference type="Pfam" id="PF01638">
    <property type="entry name" value="HxlR"/>
    <property type="match status" value="1"/>
</dbReference>